<sequence>MLSISSLLNLAGLVALATSSPTNVKRAPTIYLAGDSTMARGGGGGNSGTDGWGNFFPYSVSLPVVNKAIGGRSARSFTVEGRFNELINLVQPNDIVIIEFGHNDGGSLSSSDNGRTACPGAGSETCQSTYNGQKVTVLTYPAYLINAGKSLTAKGAKVIISSPTPNNPWEGGSFAYSASRFTTYSKSAAQSIGSNAFFVDHGQYTANIFKSLGKAKVDSFFPKDHTHTSPAGADTVSRAFVKGLLCAGGSFLSGSIRNSTGSVEGACI</sequence>
<comment type="similarity">
    <text evidence="1">Belongs to the 'GDSL' lipolytic enzyme family.</text>
</comment>
<dbReference type="PANTHER" id="PTHR43695">
    <property type="entry name" value="PUTATIVE (AFU_ORTHOLOGUE AFUA_2G17250)-RELATED"/>
    <property type="match status" value="1"/>
</dbReference>
<evidence type="ECO:0000313" key="5">
    <source>
        <dbReference type="Proteomes" id="UP000244855"/>
    </source>
</evidence>
<dbReference type="AlphaFoldDB" id="A0A2V1E9B6"/>
<dbReference type="Gene3D" id="3.40.50.1110">
    <property type="entry name" value="SGNH hydrolase"/>
    <property type="match status" value="1"/>
</dbReference>
<keyword evidence="3" id="KW-0732">Signal</keyword>
<gene>
    <name evidence="4" type="ORF">DM02DRAFT_715373</name>
</gene>
<dbReference type="Proteomes" id="UP000244855">
    <property type="component" value="Unassembled WGS sequence"/>
</dbReference>
<dbReference type="SUPFAM" id="SSF52266">
    <property type="entry name" value="SGNH hydrolase"/>
    <property type="match status" value="1"/>
</dbReference>
<name>A0A2V1E9B6_9PLEO</name>
<dbReference type="InterPro" id="IPR037459">
    <property type="entry name" value="RhgT-like"/>
</dbReference>
<keyword evidence="2" id="KW-0378">Hydrolase</keyword>
<dbReference type="InterPro" id="IPR001087">
    <property type="entry name" value="GDSL"/>
</dbReference>
<evidence type="ECO:0000256" key="3">
    <source>
        <dbReference type="SAM" id="SignalP"/>
    </source>
</evidence>
<evidence type="ECO:0000256" key="2">
    <source>
        <dbReference type="ARBA" id="ARBA00022801"/>
    </source>
</evidence>
<feature type="chain" id="PRO_5016128864" evidence="3">
    <location>
        <begin position="20"/>
        <end position="268"/>
    </location>
</feature>
<dbReference type="EMBL" id="KZ805310">
    <property type="protein sequence ID" value="PVI06234.1"/>
    <property type="molecule type" value="Genomic_DNA"/>
</dbReference>
<dbReference type="GO" id="GO:0016788">
    <property type="term" value="F:hydrolase activity, acting on ester bonds"/>
    <property type="evidence" value="ECO:0007669"/>
    <property type="project" value="InterPro"/>
</dbReference>
<evidence type="ECO:0000313" key="4">
    <source>
        <dbReference type="EMBL" id="PVI06234.1"/>
    </source>
</evidence>
<protein>
    <submittedName>
        <fullName evidence="4">Carbohydrate esterase family 12 protein</fullName>
    </submittedName>
</protein>
<reference evidence="4 5" key="1">
    <citation type="journal article" date="2018" name="Sci. Rep.">
        <title>Comparative genomics provides insights into the lifestyle and reveals functional heterogeneity of dark septate endophytic fungi.</title>
        <authorList>
            <person name="Knapp D.G."/>
            <person name="Nemeth J.B."/>
            <person name="Barry K."/>
            <person name="Hainaut M."/>
            <person name="Henrissat B."/>
            <person name="Johnson J."/>
            <person name="Kuo A."/>
            <person name="Lim J.H.P."/>
            <person name="Lipzen A."/>
            <person name="Nolan M."/>
            <person name="Ohm R.A."/>
            <person name="Tamas L."/>
            <person name="Grigoriev I.V."/>
            <person name="Spatafora J.W."/>
            <person name="Nagy L.G."/>
            <person name="Kovacs G.M."/>
        </authorList>
    </citation>
    <scope>NUCLEOTIDE SEQUENCE [LARGE SCALE GENOMIC DNA]</scope>
    <source>
        <strain evidence="4 5">DSE2036</strain>
    </source>
</reference>
<dbReference type="InterPro" id="IPR036514">
    <property type="entry name" value="SGNH_hydro_sf"/>
</dbReference>
<dbReference type="STRING" id="97972.A0A2V1E9B6"/>
<keyword evidence="5" id="KW-1185">Reference proteome</keyword>
<dbReference type="Pfam" id="PF00657">
    <property type="entry name" value="Lipase_GDSL"/>
    <property type="match status" value="1"/>
</dbReference>
<organism evidence="4 5">
    <name type="scientific">Periconia macrospinosa</name>
    <dbReference type="NCBI Taxonomy" id="97972"/>
    <lineage>
        <taxon>Eukaryota</taxon>
        <taxon>Fungi</taxon>
        <taxon>Dikarya</taxon>
        <taxon>Ascomycota</taxon>
        <taxon>Pezizomycotina</taxon>
        <taxon>Dothideomycetes</taxon>
        <taxon>Pleosporomycetidae</taxon>
        <taxon>Pleosporales</taxon>
        <taxon>Massarineae</taxon>
        <taxon>Periconiaceae</taxon>
        <taxon>Periconia</taxon>
    </lineage>
</organism>
<feature type="signal peptide" evidence="3">
    <location>
        <begin position="1"/>
        <end position="19"/>
    </location>
</feature>
<dbReference type="OrthoDB" id="2141316at2759"/>
<proteinExistence type="inferred from homology"/>
<evidence type="ECO:0000256" key="1">
    <source>
        <dbReference type="ARBA" id="ARBA00008668"/>
    </source>
</evidence>
<accession>A0A2V1E9B6</accession>
<dbReference type="PANTHER" id="PTHR43695:SF1">
    <property type="entry name" value="RHAMNOGALACTURONAN ACETYLESTERASE"/>
    <property type="match status" value="1"/>
</dbReference>